<dbReference type="AlphaFoldDB" id="A0A8I6SVB3"/>
<proteinExistence type="predicted"/>
<feature type="region of interest" description="Disordered" evidence="1">
    <location>
        <begin position="1"/>
        <end position="35"/>
    </location>
</feature>
<feature type="compositionally biased region" description="Basic residues" evidence="1">
    <location>
        <begin position="1"/>
        <end position="10"/>
    </location>
</feature>
<protein>
    <submittedName>
        <fullName evidence="2">Uncharacterized protein</fullName>
    </submittedName>
</protein>
<keyword evidence="3" id="KW-1185">Reference proteome</keyword>
<sequence length="84" mass="9113">MGCSHSKRQASSKPQQVNDAGGHHQDSSFDDDEDIISIYGEEDVPLFCEESASAFAVRTSVSLPSSPTFLSTQTSSTDFPRRSN</sequence>
<evidence type="ECO:0000313" key="3">
    <source>
        <dbReference type="Proteomes" id="UP000494040"/>
    </source>
</evidence>
<dbReference type="EnsemblMetazoa" id="XM_024230185.1">
    <property type="protein sequence ID" value="XP_024085953.1"/>
    <property type="gene ID" value="LOC112128247"/>
</dbReference>
<evidence type="ECO:0000256" key="1">
    <source>
        <dbReference type="SAM" id="MobiDB-lite"/>
    </source>
</evidence>
<evidence type="ECO:0000313" key="2">
    <source>
        <dbReference type="EnsemblMetazoa" id="XP_024085953.1"/>
    </source>
</evidence>
<feature type="compositionally biased region" description="Polar residues" evidence="1">
    <location>
        <begin position="60"/>
        <end position="78"/>
    </location>
</feature>
<reference evidence="2" key="1">
    <citation type="submission" date="2022-01" db="UniProtKB">
        <authorList>
            <consortium name="EnsemblMetazoa"/>
        </authorList>
    </citation>
    <scope>IDENTIFICATION</scope>
</reference>
<dbReference type="GeneID" id="112128247"/>
<dbReference type="Proteomes" id="UP000494040">
    <property type="component" value="Unassembled WGS sequence"/>
</dbReference>
<organism evidence="2 3">
    <name type="scientific">Cimex lectularius</name>
    <name type="common">Bed bug</name>
    <name type="synonym">Acanthia lectularia</name>
    <dbReference type="NCBI Taxonomy" id="79782"/>
    <lineage>
        <taxon>Eukaryota</taxon>
        <taxon>Metazoa</taxon>
        <taxon>Ecdysozoa</taxon>
        <taxon>Arthropoda</taxon>
        <taxon>Hexapoda</taxon>
        <taxon>Insecta</taxon>
        <taxon>Pterygota</taxon>
        <taxon>Neoptera</taxon>
        <taxon>Paraneoptera</taxon>
        <taxon>Hemiptera</taxon>
        <taxon>Heteroptera</taxon>
        <taxon>Panheteroptera</taxon>
        <taxon>Cimicomorpha</taxon>
        <taxon>Cimicidae</taxon>
        <taxon>Cimex</taxon>
    </lineage>
</organism>
<dbReference type="RefSeq" id="XP_024085953.1">
    <property type="nucleotide sequence ID" value="XM_024230185.1"/>
</dbReference>
<accession>A0A8I6SVB3</accession>
<feature type="region of interest" description="Disordered" evidence="1">
    <location>
        <begin position="60"/>
        <end position="84"/>
    </location>
</feature>
<name>A0A8I6SVB3_CIMLE</name>